<protein>
    <submittedName>
        <fullName evidence="9">DDE Tnp4 domain-containing protein</fullName>
    </submittedName>
</protein>
<feature type="domain" description="DDE Tnp4" evidence="8">
    <location>
        <begin position="156"/>
        <end position="313"/>
    </location>
</feature>
<evidence type="ECO:0000259" key="8">
    <source>
        <dbReference type="Pfam" id="PF13359"/>
    </source>
</evidence>
<name>A0A8H6TQ62_MYCCL</name>
<comment type="subcellular location">
    <subcellularLocation>
        <location evidence="2">Nucleus</location>
    </subcellularLocation>
</comment>
<dbReference type="PANTHER" id="PTHR22930">
    <property type="match status" value="1"/>
</dbReference>
<dbReference type="InterPro" id="IPR045249">
    <property type="entry name" value="HARBI1-like"/>
</dbReference>
<dbReference type="GO" id="GO:0016787">
    <property type="term" value="F:hydrolase activity"/>
    <property type="evidence" value="ECO:0007669"/>
    <property type="project" value="UniProtKB-KW"/>
</dbReference>
<dbReference type="PANTHER" id="PTHR22930:SF85">
    <property type="entry name" value="GH03217P-RELATED"/>
    <property type="match status" value="1"/>
</dbReference>
<dbReference type="AlphaFoldDB" id="A0A8H6TQ62"/>
<evidence type="ECO:0000313" key="9">
    <source>
        <dbReference type="EMBL" id="KAF7320771.1"/>
    </source>
</evidence>
<reference evidence="9" key="1">
    <citation type="submission" date="2020-05" db="EMBL/GenBank/DDBJ databases">
        <title>Mycena genomes resolve the evolution of fungal bioluminescence.</title>
        <authorList>
            <person name="Tsai I.J."/>
        </authorList>
    </citation>
    <scope>NUCLEOTIDE SEQUENCE</scope>
    <source>
        <strain evidence="9">110903Hualien_Pintung</strain>
    </source>
</reference>
<gene>
    <name evidence="9" type="ORF">HMN09_00163100</name>
</gene>
<accession>A0A8H6TQ62</accession>
<organism evidence="9 10">
    <name type="scientific">Mycena chlorophos</name>
    <name type="common">Agaric fungus</name>
    <name type="synonym">Agaricus chlorophos</name>
    <dbReference type="NCBI Taxonomy" id="658473"/>
    <lineage>
        <taxon>Eukaryota</taxon>
        <taxon>Fungi</taxon>
        <taxon>Dikarya</taxon>
        <taxon>Basidiomycota</taxon>
        <taxon>Agaricomycotina</taxon>
        <taxon>Agaricomycetes</taxon>
        <taxon>Agaricomycetidae</taxon>
        <taxon>Agaricales</taxon>
        <taxon>Marasmiineae</taxon>
        <taxon>Mycenaceae</taxon>
        <taxon>Mycena</taxon>
    </lineage>
</organism>
<evidence type="ECO:0000256" key="2">
    <source>
        <dbReference type="ARBA" id="ARBA00004123"/>
    </source>
</evidence>
<evidence type="ECO:0000313" key="10">
    <source>
        <dbReference type="Proteomes" id="UP000613580"/>
    </source>
</evidence>
<keyword evidence="7" id="KW-0539">Nucleus</keyword>
<dbReference type="Proteomes" id="UP000613580">
    <property type="component" value="Unassembled WGS sequence"/>
</dbReference>
<sequence length="392" mass="44530">MYSQRYEIARKRLTRPAGTLLTCLHVWKHQNPALFRTELRIWPQTFDRLVKRLELHPIFTNNSNSPQLPVDIQVAVTLYQFGHNGNGASLQAVSWWSGLGKGTVPRCTRRVIAAILGSGMLGRYIRMPSEAEKERAKAWVEKTSGCREWRNGWCMVDGTLIPLAARPHWFGVSYFDRKMNYSMNLQVVNLPNLRIVDIGFGYVGSAHDARAWTGTRIHREMDEILKNGEFIWADSAYPLSAQVQSPYKSPEREERDNAIHNNHVSYVRVRSEHAIGFLKGRMQSLKGLRLAITCAADHRYATQWIVSCVVIHNFALMHEERLHRESNEYAAPQQDPFIEQGAEQQQEVGDLAGLDVATAAGRRAHLAAGKAKRSQLKADLLQSIARRRARLG</sequence>
<dbReference type="GO" id="GO:0046872">
    <property type="term" value="F:metal ion binding"/>
    <property type="evidence" value="ECO:0007669"/>
    <property type="project" value="UniProtKB-KW"/>
</dbReference>
<comment type="similarity">
    <text evidence="3">Belongs to the HARBI1 family.</text>
</comment>
<proteinExistence type="inferred from homology"/>
<dbReference type="InterPro" id="IPR027806">
    <property type="entry name" value="HARBI1_dom"/>
</dbReference>
<dbReference type="OrthoDB" id="2408877at2759"/>
<keyword evidence="5" id="KW-0479">Metal-binding</keyword>
<evidence type="ECO:0000256" key="6">
    <source>
        <dbReference type="ARBA" id="ARBA00022801"/>
    </source>
</evidence>
<evidence type="ECO:0000256" key="1">
    <source>
        <dbReference type="ARBA" id="ARBA00001968"/>
    </source>
</evidence>
<dbReference type="EMBL" id="JACAZE010000002">
    <property type="protein sequence ID" value="KAF7320771.1"/>
    <property type="molecule type" value="Genomic_DNA"/>
</dbReference>
<evidence type="ECO:0000256" key="5">
    <source>
        <dbReference type="ARBA" id="ARBA00022723"/>
    </source>
</evidence>
<keyword evidence="10" id="KW-1185">Reference proteome</keyword>
<dbReference type="Pfam" id="PF13359">
    <property type="entry name" value="DDE_Tnp_4"/>
    <property type="match status" value="1"/>
</dbReference>
<dbReference type="GO" id="GO:0005634">
    <property type="term" value="C:nucleus"/>
    <property type="evidence" value="ECO:0007669"/>
    <property type="project" value="UniProtKB-SubCell"/>
</dbReference>
<comment type="caution">
    <text evidence="9">The sequence shown here is derived from an EMBL/GenBank/DDBJ whole genome shotgun (WGS) entry which is preliminary data.</text>
</comment>
<dbReference type="GO" id="GO:0004518">
    <property type="term" value="F:nuclease activity"/>
    <property type="evidence" value="ECO:0007669"/>
    <property type="project" value="UniProtKB-KW"/>
</dbReference>
<evidence type="ECO:0000256" key="4">
    <source>
        <dbReference type="ARBA" id="ARBA00022722"/>
    </source>
</evidence>
<evidence type="ECO:0000256" key="7">
    <source>
        <dbReference type="ARBA" id="ARBA00023242"/>
    </source>
</evidence>
<keyword evidence="6" id="KW-0378">Hydrolase</keyword>
<evidence type="ECO:0000256" key="3">
    <source>
        <dbReference type="ARBA" id="ARBA00006958"/>
    </source>
</evidence>
<comment type="cofactor">
    <cofactor evidence="1">
        <name>a divalent metal cation</name>
        <dbReference type="ChEBI" id="CHEBI:60240"/>
    </cofactor>
</comment>
<keyword evidence="4" id="KW-0540">Nuclease</keyword>